<keyword evidence="2" id="KW-1185">Reference proteome</keyword>
<organism evidence="1 2">
    <name type="scientific">Gloeobacter morelensis MG652769</name>
    <dbReference type="NCBI Taxonomy" id="2781736"/>
    <lineage>
        <taxon>Bacteria</taxon>
        <taxon>Bacillati</taxon>
        <taxon>Cyanobacteriota</taxon>
        <taxon>Cyanophyceae</taxon>
        <taxon>Gloeobacterales</taxon>
        <taxon>Gloeobacteraceae</taxon>
        <taxon>Gloeobacter</taxon>
        <taxon>Gloeobacter morelensis</taxon>
    </lineage>
</organism>
<accession>A0ABY3PG06</accession>
<sequence length="146" mass="16247">MVHALIWLPLLALFSFLSWAGWNEYQKVQAYSHWAKDFDNAKYDVFAMLGRRGDRLVWGKPTRQGPAALQQISLQTVRSVALAVDGRPASPDAPPAKARRIALQLALDTGQQISIPFTETGLAARWCKLLQQYVSGGPDCPKELIQ</sequence>
<dbReference type="EMBL" id="CP063845">
    <property type="protein sequence ID" value="UFP92586.1"/>
    <property type="molecule type" value="Genomic_DNA"/>
</dbReference>
<evidence type="ECO:0000313" key="1">
    <source>
        <dbReference type="EMBL" id="UFP92586.1"/>
    </source>
</evidence>
<gene>
    <name evidence="1" type="ORF">ISF26_12090</name>
</gene>
<protein>
    <submittedName>
        <fullName evidence="1">Uncharacterized protein</fullName>
    </submittedName>
</protein>
<dbReference type="RefSeq" id="WP_418886892.1">
    <property type="nucleotide sequence ID" value="NZ_CP063845.1"/>
</dbReference>
<dbReference type="Proteomes" id="UP001054846">
    <property type="component" value="Chromosome"/>
</dbReference>
<evidence type="ECO:0000313" key="2">
    <source>
        <dbReference type="Proteomes" id="UP001054846"/>
    </source>
</evidence>
<reference evidence="1 2" key="1">
    <citation type="journal article" date="2021" name="Genome Biol. Evol.">
        <title>Complete Genome Sequencing of a Novel Gloeobacter Species from a Waterfall Cave in Mexico.</title>
        <authorList>
            <person name="Saw J.H."/>
            <person name="Cardona T."/>
            <person name="Montejano G."/>
        </authorList>
    </citation>
    <scope>NUCLEOTIDE SEQUENCE [LARGE SCALE GENOMIC DNA]</scope>
    <source>
        <strain evidence="1">MG652769</strain>
    </source>
</reference>
<proteinExistence type="predicted"/>
<name>A0ABY3PG06_9CYAN</name>